<dbReference type="InterPro" id="IPR050486">
    <property type="entry name" value="Mannose-1P_guanyltransferase"/>
</dbReference>
<evidence type="ECO:0000259" key="3">
    <source>
        <dbReference type="Pfam" id="PF00483"/>
    </source>
</evidence>
<dbReference type="Gene3D" id="3.90.550.10">
    <property type="entry name" value="Spore Coat Polysaccharide Biosynthesis Protein SpsA, Chain A"/>
    <property type="match status" value="1"/>
</dbReference>
<organism evidence="6 7">
    <name type="scientific">Marinicrinis sediminis</name>
    <dbReference type="NCBI Taxonomy" id="1652465"/>
    <lineage>
        <taxon>Bacteria</taxon>
        <taxon>Bacillati</taxon>
        <taxon>Bacillota</taxon>
        <taxon>Bacilli</taxon>
        <taxon>Bacillales</taxon>
        <taxon>Paenibacillaceae</taxon>
    </lineage>
</organism>
<dbReference type="Pfam" id="PF00483">
    <property type="entry name" value="NTP_transferase"/>
    <property type="match status" value="1"/>
</dbReference>
<dbReference type="SUPFAM" id="SSF55957">
    <property type="entry name" value="Phosphoglucomutase, C-terminal domain"/>
    <property type="match status" value="1"/>
</dbReference>
<dbReference type="Gene3D" id="3.40.120.10">
    <property type="entry name" value="Alpha-D-Glucose-1,6-Bisphosphate, subunit A, domain 3"/>
    <property type="match status" value="1"/>
</dbReference>
<comment type="similarity">
    <text evidence="1">Belongs to the transferase hexapeptide repeat family.</text>
</comment>
<protein>
    <submittedName>
        <fullName evidence="6">Sugar phosphate nucleotidyltransferase</fullName>
    </submittedName>
</protein>
<keyword evidence="7" id="KW-1185">Reference proteome</keyword>
<proteinExistence type="inferred from homology"/>
<comment type="similarity">
    <text evidence="2">Belongs to the phosphohexose mutase family.</text>
</comment>
<evidence type="ECO:0000313" key="6">
    <source>
        <dbReference type="EMBL" id="MFD2673116.1"/>
    </source>
</evidence>
<evidence type="ECO:0000259" key="4">
    <source>
        <dbReference type="Pfam" id="PF02878"/>
    </source>
</evidence>
<dbReference type="SUPFAM" id="SSF51161">
    <property type="entry name" value="Trimeric LpxA-like enzymes"/>
    <property type="match status" value="1"/>
</dbReference>
<dbReference type="SUPFAM" id="SSF53448">
    <property type="entry name" value="Nucleotide-diphospho-sugar transferases"/>
    <property type="match status" value="1"/>
</dbReference>
<accession>A0ABW5REL5</accession>
<dbReference type="InterPro" id="IPR005844">
    <property type="entry name" value="A-D-PHexomutase_a/b/a-I"/>
</dbReference>
<dbReference type="Proteomes" id="UP001597497">
    <property type="component" value="Unassembled WGS sequence"/>
</dbReference>
<dbReference type="InterPro" id="IPR029044">
    <property type="entry name" value="Nucleotide-diphossugar_trans"/>
</dbReference>
<name>A0ABW5REL5_9BACL</name>
<dbReference type="PANTHER" id="PTHR22572">
    <property type="entry name" value="SUGAR-1-PHOSPHATE GUANYL TRANSFERASE"/>
    <property type="match status" value="1"/>
</dbReference>
<evidence type="ECO:0000259" key="5">
    <source>
        <dbReference type="Pfam" id="PF25087"/>
    </source>
</evidence>
<evidence type="ECO:0000313" key="7">
    <source>
        <dbReference type="Proteomes" id="UP001597497"/>
    </source>
</evidence>
<feature type="domain" description="Alpha-D-phosphohexomutase alpha/beta/alpha" evidence="4">
    <location>
        <begin position="383"/>
        <end position="513"/>
    </location>
</feature>
<comment type="caution">
    <text evidence="6">The sequence shown here is derived from an EMBL/GenBank/DDBJ whole genome shotgun (WGS) entry which is preliminary data.</text>
</comment>
<dbReference type="Pfam" id="PF25087">
    <property type="entry name" value="GMPPB_C"/>
    <property type="match status" value="1"/>
</dbReference>
<dbReference type="InterPro" id="IPR005835">
    <property type="entry name" value="NTP_transferase_dom"/>
</dbReference>
<dbReference type="InterPro" id="IPR011004">
    <property type="entry name" value="Trimer_LpxA-like_sf"/>
</dbReference>
<dbReference type="Gene3D" id="2.160.10.10">
    <property type="entry name" value="Hexapeptide repeat proteins"/>
    <property type="match status" value="1"/>
</dbReference>
<dbReference type="Pfam" id="PF02878">
    <property type="entry name" value="PGM_PMM_I"/>
    <property type="match status" value="1"/>
</dbReference>
<feature type="domain" description="Nucleotidyl transferase" evidence="3">
    <location>
        <begin position="2"/>
        <end position="232"/>
    </location>
</feature>
<evidence type="ECO:0000256" key="1">
    <source>
        <dbReference type="ARBA" id="ARBA00007274"/>
    </source>
</evidence>
<sequence>MKAVIMAGGKGTRLRPLTSNTPKPMVPLLDRPVMAYIIDLLKKHDITDIAVTMQYMPEQIKNYFGDGSEFGVHLSYFQEEVPLGTAGSIKNAEDFLDERFIVISGDALTDFDLSQAIEFHAQKQALATLVLTQVAHPLEFGVVMTDEDGAIYRFLEKPTWSEVFSDTVNTGIYILEPETLKWMNEHEPMDFSKDLFPMLLQHQQPLYGYVAEGYWSDIGSVEQYRQAHWDLLEGKVEAAITGLQVKPGIWISPEADISPDVSVKAPVWIGSDVIVEPDCMIGPRAVLGNGCIVNQGGVIESAILWEDVFTEGHSEVKGATIGKNCLIRTNACVMEHAVIGDHCQVGRNSRIHPQVKIYPYKFIDHQSEIRQSILWQDARKYHLFGDKGIEGQLLVDLSLGMLQRLACAIASVLPKGARVLLEHDKQTTPKLAIDALKMGLLASGIHLITGKGASLPAVRHQVVYQRTDFAIYAYQSDFQQQRLRLELLDKEGLPIPKNQERQIQSAFDHEQFRQIGHDEVGRELIEVDSMLPYWNAMEAASRICTGHRDKFELLSGGMDGKRQWIMVCEEQGKLNLHGRAVARLASRWISYPVTSISPLGKSETEIPAMIKAIHAQGALICGNDGTLKGICNERGEWLEEQELLLIQLMVYLHMTEESELTIPVNMPDILEEWARLAGKKVHKGKADYRAQVRAGKNGSFFLYHDVMYFSIGLDRLLTDRDVSISAVLEGAPDFVWLKRQVACSWTDKGKVMRFLMRETKGKPVELIDGIKFMEEDGWTLVLPEEDQSGFHLYVYAQTREQAEQLARTYSRKIIQYRKLPLHDQPALIQSWPDELNA</sequence>
<dbReference type="InterPro" id="IPR056729">
    <property type="entry name" value="GMPPB_C"/>
</dbReference>
<dbReference type="InterPro" id="IPR016055">
    <property type="entry name" value="A-D-PHexomutase_a/b/a-I/II/III"/>
</dbReference>
<gene>
    <name evidence="6" type="ORF">ACFSUC_16210</name>
</gene>
<evidence type="ECO:0000256" key="2">
    <source>
        <dbReference type="ARBA" id="ARBA00010231"/>
    </source>
</evidence>
<reference evidence="7" key="1">
    <citation type="journal article" date="2019" name="Int. J. Syst. Evol. Microbiol.">
        <title>The Global Catalogue of Microorganisms (GCM) 10K type strain sequencing project: providing services to taxonomists for standard genome sequencing and annotation.</title>
        <authorList>
            <consortium name="The Broad Institute Genomics Platform"/>
            <consortium name="The Broad Institute Genome Sequencing Center for Infectious Disease"/>
            <person name="Wu L."/>
            <person name="Ma J."/>
        </authorList>
    </citation>
    <scope>NUCLEOTIDE SEQUENCE [LARGE SCALE GENOMIC DNA]</scope>
    <source>
        <strain evidence="7">KCTC 33676</strain>
    </source>
</reference>
<dbReference type="Gene3D" id="3.30.310.50">
    <property type="entry name" value="Alpha-D-phosphohexomutase, C-terminal domain"/>
    <property type="match status" value="1"/>
</dbReference>
<dbReference type="CDD" id="cd04181">
    <property type="entry name" value="NTP_transferase"/>
    <property type="match status" value="1"/>
</dbReference>
<dbReference type="RefSeq" id="WP_379930673.1">
    <property type="nucleotide sequence ID" value="NZ_JBHUMM010000043.1"/>
</dbReference>
<dbReference type="SUPFAM" id="SSF53738">
    <property type="entry name" value="Phosphoglucomutase, first 3 domains"/>
    <property type="match status" value="1"/>
</dbReference>
<dbReference type="InterPro" id="IPR036900">
    <property type="entry name" value="A-D-PHexomutase_C_sf"/>
</dbReference>
<dbReference type="EMBL" id="JBHUMM010000043">
    <property type="protein sequence ID" value="MFD2673116.1"/>
    <property type="molecule type" value="Genomic_DNA"/>
</dbReference>
<feature type="domain" description="Mannose-1-phosphate guanyltransferase C-terminal" evidence="5">
    <location>
        <begin position="265"/>
        <end position="367"/>
    </location>
</feature>